<protein>
    <submittedName>
        <fullName evidence="1">Uncharacterized protein</fullName>
    </submittedName>
</protein>
<reference evidence="1" key="1">
    <citation type="journal article" date="2021" name="Proc. Natl. Acad. Sci. U.S.A.">
        <title>A Catalog of Tens of Thousands of Viruses from Human Metagenomes Reveals Hidden Associations with Chronic Diseases.</title>
        <authorList>
            <person name="Tisza M.J."/>
            <person name="Buck C.B."/>
        </authorList>
    </citation>
    <scope>NUCLEOTIDE SEQUENCE</scope>
    <source>
        <strain evidence="1">Ct0Xn2</strain>
    </source>
</reference>
<evidence type="ECO:0000313" key="1">
    <source>
        <dbReference type="EMBL" id="DAD85524.1"/>
    </source>
</evidence>
<accession>A0A8S5MTF7</accession>
<dbReference type="EMBL" id="BK014984">
    <property type="protein sequence ID" value="DAD85524.1"/>
    <property type="molecule type" value="Genomic_DNA"/>
</dbReference>
<proteinExistence type="predicted"/>
<organism evidence="1">
    <name type="scientific">Siphoviridae sp. ct0Xn2</name>
    <dbReference type="NCBI Taxonomy" id="2826267"/>
    <lineage>
        <taxon>Viruses</taxon>
        <taxon>Duplodnaviria</taxon>
        <taxon>Heunggongvirae</taxon>
        <taxon>Uroviricota</taxon>
        <taxon>Caudoviricetes</taxon>
    </lineage>
</organism>
<name>A0A8S5MTF7_9CAUD</name>
<sequence>MADALDSKKISAFIDNATPADTDYFLNATGDVMKKTKVSQLITWLKEKLEINSLNTKLTDYVMIKTFSKSVTLSNGGGDILFSNIALTGYTAIGIVQCSFSSSWIASTGMYVDSAGAHVTVRDVGSPTSSSVTVNCYAKVLYVKK</sequence>